<accession>V3ZD54</accession>
<evidence type="ECO:0000256" key="1">
    <source>
        <dbReference type="SAM" id="MobiDB-lite"/>
    </source>
</evidence>
<dbReference type="EMBL" id="KB204089">
    <property type="protein sequence ID" value="ESO81952.1"/>
    <property type="molecule type" value="Genomic_DNA"/>
</dbReference>
<dbReference type="OMA" id="CKANNVQ"/>
<dbReference type="CTD" id="20241423"/>
<dbReference type="PANTHER" id="PTHR10773:SF19">
    <property type="match status" value="1"/>
</dbReference>
<feature type="compositionally biased region" description="Acidic residues" evidence="1">
    <location>
        <begin position="112"/>
        <end position="131"/>
    </location>
</feature>
<feature type="region of interest" description="Disordered" evidence="1">
    <location>
        <begin position="97"/>
        <end position="158"/>
    </location>
</feature>
<dbReference type="KEGG" id="lgi:LOTGIDRAFT_170491"/>
<proteinExistence type="predicted"/>
<dbReference type="HOGENOM" id="CLU_947620_0_0_1"/>
<protein>
    <submittedName>
        <fullName evidence="2">Uncharacterized protein</fullName>
    </submittedName>
</protein>
<sequence length="294" mass="34089">MFLADDRHLFTLKNDQFRGIKHSSPPIIEKPQRPISPVVEILQNHGVIPNVDKALTSECIIGEQDCAEEIDIDNLFENLINLENCNLESNKNNCSTVRCSDEDVVRPNSPENDLDDEVRDPDYVPVEDDAQSDSQSDNQTEPVGRIKRKMGPQNWSRQHNKRLRMEGKPYKGVKKIDGHFTYSSDKGSRKLKERKCTKTCEKRNRCRDLTDDDRQKICTGFWENMDWKEKKIFVNSLVDRESVKERTVAKDDAEYRRNGSNKYFLKKDNEKLQVCKSLFLSTLCLGEKTVFMHG</sequence>
<dbReference type="Proteomes" id="UP000030746">
    <property type="component" value="Unassembled WGS sequence"/>
</dbReference>
<reference evidence="2 3" key="1">
    <citation type="journal article" date="2013" name="Nature">
        <title>Insights into bilaterian evolution from three spiralian genomes.</title>
        <authorList>
            <person name="Simakov O."/>
            <person name="Marletaz F."/>
            <person name="Cho S.J."/>
            <person name="Edsinger-Gonzales E."/>
            <person name="Havlak P."/>
            <person name="Hellsten U."/>
            <person name="Kuo D.H."/>
            <person name="Larsson T."/>
            <person name="Lv J."/>
            <person name="Arendt D."/>
            <person name="Savage R."/>
            <person name="Osoegawa K."/>
            <person name="de Jong P."/>
            <person name="Grimwood J."/>
            <person name="Chapman J.A."/>
            <person name="Shapiro H."/>
            <person name="Aerts A."/>
            <person name="Otillar R.P."/>
            <person name="Terry A.Y."/>
            <person name="Boore J.L."/>
            <person name="Grigoriev I.V."/>
            <person name="Lindberg D.R."/>
            <person name="Seaver E.C."/>
            <person name="Weisblat D.A."/>
            <person name="Putnam N.H."/>
            <person name="Rokhsar D.S."/>
        </authorList>
    </citation>
    <scope>NUCLEOTIDE SEQUENCE [LARGE SCALE GENOMIC DNA]</scope>
</reference>
<name>V3ZD54_LOTGI</name>
<organism evidence="2 3">
    <name type="scientific">Lottia gigantea</name>
    <name type="common">Giant owl limpet</name>
    <dbReference type="NCBI Taxonomy" id="225164"/>
    <lineage>
        <taxon>Eukaryota</taxon>
        <taxon>Metazoa</taxon>
        <taxon>Spiralia</taxon>
        <taxon>Lophotrochozoa</taxon>
        <taxon>Mollusca</taxon>
        <taxon>Gastropoda</taxon>
        <taxon>Patellogastropoda</taxon>
        <taxon>Lottioidea</taxon>
        <taxon>Lottiidae</taxon>
        <taxon>Lottia</taxon>
    </lineage>
</organism>
<dbReference type="PANTHER" id="PTHR10773">
    <property type="entry name" value="DNA-DIRECTED RNA POLYMERASES I, II, AND III SUBUNIT RPABC2"/>
    <property type="match status" value="1"/>
</dbReference>
<dbReference type="GeneID" id="20241423"/>
<evidence type="ECO:0000313" key="2">
    <source>
        <dbReference type="EMBL" id="ESO81952.1"/>
    </source>
</evidence>
<dbReference type="AlphaFoldDB" id="V3ZD54"/>
<keyword evidence="3" id="KW-1185">Reference proteome</keyword>
<gene>
    <name evidence="2" type="ORF">LOTGIDRAFT_170491</name>
</gene>
<dbReference type="OrthoDB" id="6776127at2759"/>
<evidence type="ECO:0000313" key="3">
    <source>
        <dbReference type="Proteomes" id="UP000030746"/>
    </source>
</evidence>
<dbReference type="RefSeq" id="XP_009067395.1">
    <property type="nucleotide sequence ID" value="XM_009069147.1"/>
</dbReference>